<comment type="similarity">
    <text evidence="2">Belongs to the FliS family.</text>
</comment>
<feature type="compositionally biased region" description="Basic and acidic residues" evidence="6">
    <location>
        <begin position="127"/>
        <end position="139"/>
    </location>
</feature>
<proteinExistence type="inferred from homology"/>
<keyword evidence="3" id="KW-0963">Cytoplasm</keyword>
<keyword evidence="5" id="KW-0143">Chaperone</keyword>
<evidence type="ECO:0000256" key="3">
    <source>
        <dbReference type="ARBA" id="ARBA00022490"/>
    </source>
</evidence>
<evidence type="ECO:0000256" key="2">
    <source>
        <dbReference type="ARBA" id="ARBA00008787"/>
    </source>
</evidence>
<organism evidence="7 8">
    <name type="scientific">Bremerella cremea</name>
    <dbReference type="NCBI Taxonomy" id="1031537"/>
    <lineage>
        <taxon>Bacteria</taxon>
        <taxon>Pseudomonadati</taxon>
        <taxon>Planctomycetota</taxon>
        <taxon>Planctomycetia</taxon>
        <taxon>Pirellulales</taxon>
        <taxon>Pirellulaceae</taxon>
        <taxon>Bremerella</taxon>
    </lineage>
</organism>
<keyword evidence="7" id="KW-0966">Cell projection</keyword>
<keyword evidence="7" id="KW-0969">Cilium</keyword>
<feature type="compositionally biased region" description="Low complexity" evidence="6">
    <location>
        <begin position="174"/>
        <end position="185"/>
    </location>
</feature>
<dbReference type="PANTHER" id="PTHR34773:SF1">
    <property type="entry name" value="FLAGELLAR SECRETION CHAPERONE FLIS"/>
    <property type="match status" value="1"/>
</dbReference>
<keyword evidence="7" id="KW-0282">Flagellum</keyword>
<comment type="subcellular location">
    <subcellularLocation>
        <location evidence="1">Cytoplasm</location>
        <location evidence="1">Cytosol</location>
    </subcellularLocation>
</comment>
<sequence>MTFSTDSPNSYLETEVLTATPQKLQLMMINGAIRYAYQAQQLHDQGEKEAAWEKLLRCREIVALILSNISPDGGQLMKDVAGIYTFIFRELTQLHAEDEYHRLDGVIKVLDEERQTWEELCLQMPEAPERPSQQEREITSSDAEEIMGKFDASSEESSARSSTSYGYDNGGDYYGNNSGGISFDA</sequence>
<dbReference type="EMBL" id="QPEX01000028">
    <property type="protein sequence ID" value="RCS47724.1"/>
    <property type="molecule type" value="Genomic_DNA"/>
</dbReference>
<evidence type="ECO:0000256" key="6">
    <source>
        <dbReference type="SAM" id="MobiDB-lite"/>
    </source>
</evidence>
<reference evidence="7 8" key="1">
    <citation type="submission" date="2018-07" db="EMBL/GenBank/DDBJ databases">
        <title>Comparative genomes isolates from brazilian mangrove.</title>
        <authorList>
            <person name="De Araujo J.E."/>
            <person name="Taketani R.G."/>
            <person name="Silva M.C.P."/>
            <person name="Lourenco M.V."/>
            <person name="Oliveira V.M."/>
            <person name="Andreote F.D."/>
        </authorList>
    </citation>
    <scope>NUCLEOTIDE SEQUENCE [LARGE SCALE GENOMIC DNA]</scope>
    <source>
        <strain evidence="7 8">HEX PRIS-MGV</strain>
    </source>
</reference>
<dbReference type="AlphaFoldDB" id="A0A368KSM7"/>
<dbReference type="PANTHER" id="PTHR34773">
    <property type="entry name" value="FLAGELLAR SECRETION CHAPERONE FLIS"/>
    <property type="match status" value="1"/>
</dbReference>
<dbReference type="OrthoDB" id="291236at2"/>
<dbReference type="GO" id="GO:0005829">
    <property type="term" value="C:cytosol"/>
    <property type="evidence" value="ECO:0007669"/>
    <property type="project" value="UniProtKB-SubCell"/>
</dbReference>
<dbReference type="InterPro" id="IPR003713">
    <property type="entry name" value="FliS"/>
</dbReference>
<evidence type="ECO:0000313" key="7">
    <source>
        <dbReference type="EMBL" id="RCS47724.1"/>
    </source>
</evidence>
<dbReference type="CDD" id="cd16098">
    <property type="entry name" value="FliS"/>
    <property type="match status" value="1"/>
</dbReference>
<evidence type="ECO:0000256" key="4">
    <source>
        <dbReference type="ARBA" id="ARBA00022795"/>
    </source>
</evidence>
<evidence type="ECO:0000256" key="1">
    <source>
        <dbReference type="ARBA" id="ARBA00004514"/>
    </source>
</evidence>
<dbReference type="Pfam" id="PF02561">
    <property type="entry name" value="FliS"/>
    <property type="match status" value="1"/>
</dbReference>
<dbReference type="SUPFAM" id="SSF101116">
    <property type="entry name" value="Flagellar export chaperone FliS"/>
    <property type="match status" value="1"/>
</dbReference>
<protein>
    <submittedName>
        <fullName evidence="7">Flagellar protein FliS</fullName>
    </submittedName>
</protein>
<name>A0A368KSM7_9BACT</name>
<dbReference type="GO" id="GO:0071973">
    <property type="term" value="P:bacterial-type flagellum-dependent cell motility"/>
    <property type="evidence" value="ECO:0007669"/>
    <property type="project" value="TreeGrafter"/>
</dbReference>
<dbReference type="Proteomes" id="UP000253562">
    <property type="component" value="Unassembled WGS sequence"/>
</dbReference>
<dbReference type="InterPro" id="IPR036584">
    <property type="entry name" value="FliS_sf"/>
</dbReference>
<accession>A0A368KSM7</accession>
<evidence type="ECO:0000256" key="5">
    <source>
        <dbReference type="ARBA" id="ARBA00023186"/>
    </source>
</evidence>
<gene>
    <name evidence="7" type="ORF">DTL42_14505</name>
</gene>
<comment type="caution">
    <text evidence="7">The sequence shown here is derived from an EMBL/GenBank/DDBJ whole genome shotgun (WGS) entry which is preliminary data.</text>
</comment>
<dbReference type="GO" id="GO:0044780">
    <property type="term" value="P:bacterial-type flagellum assembly"/>
    <property type="evidence" value="ECO:0007669"/>
    <property type="project" value="InterPro"/>
</dbReference>
<dbReference type="Gene3D" id="1.20.120.340">
    <property type="entry name" value="Flagellar protein FliS"/>
    <property type="match status" value="1"/>
</dbReference>
<evidence type="ECO:0000313" key="8">
    <source>
        <dbReference type="Proteomes" id="UP000253562"/>
    </source>
</evidence>
<feature type="compositionally biased region" description="Low complexity" evidence="6">
    <location>
        <begin position="155"/>
        <end position="167"/>
    </location>
</feature>
<dbReference type="RefSeq" id="WP_114369451.1">
    <property type="nucleotide sequence ID" value="NZ_QPEX01000028.1"/>
</dbReference>
<keyword evidence="4" id="KW-1005">Bacterial flagellum biogenesis</keyword>
<feature type="region of interest" description="Disordered" evidence="6">
    <location>
        <begin position="125"/>
        <end position="185"/>
    </location>
</feature>